<accession>A0ACC5ZRU1</accession>
<evidence type="ECO:0000313" key="2">
    <source>
        <dbReference type="Proteomes" id="UP001203036"/>
    </source>
</evidence>
<name>A0ACC5ZRU1_9RHOB</name>
<dbReference type="Proteomes" id="UP001203036">
    <property type="component" value="Unassembled WGS sequence"/>
</dbReference>
<protein>
    <submittedName>
        <fullName evidence="1">DUF1223 domain-containing protein</fullName>
    </submittedName>
</protein>
<reference evidence="1" key="1">
    <citation type="submission" date="2022-06" db="EMBL/GenBank/DDBJ databases">
        <title>Lutimaribacter sp. EGI FJ00013, a novel bacterium isolated from a salt lake sediment enrichment.</title>
        <authorList>
            <person name="Gao L."/>
            <person name="Fang B.-Z."/>
            <person name="Li W.-J."/>
        </authorList>
    </citation>
    <scope>NUCLEOTIDE SEQUENCE</scope>
    <source>
        <strain evidence="1">EGI FJ00013</strain>
    </source>
</reference>
<keyword evidence="2" id="KW-1185">Reference proteome</keyword>
<sequence length="237" mass="25682">MRLTLKAFAVAALAALGATGASAQSSEHPVVVELFTSQGCSSCPPADKLLKELSARDDVIALALHVDYWDYIGWKDVFADPRFSARQKAYAVAGGRRSVYTPQMIIDGSDHVVGTHPMDVADLIGAHAERARPVQLNLSRNSNGDLRIEAHATTAARTDFVVQLVRYLPEKTVEITRGENTGKRLTYSNIVDEWEQLAEWDGHTPLTLSVPAPGNHPAVVLIQRKGPGPIEAAAILR</sequence>
<proteinExistence type="predicted"/>
<comment type="caution">
    <text evidence="1">The sequence shown here is derived from an EMBL/GenBank/DDBJ whole genome shotgun (WGS) entry which is preliminary data.</text>
</comment>
<dbReference type="EMBL" id="JAMQGO010000001">
    <property type="protein sequence ID" value="MCM2560987.1"/>
    <property type="molecule type" value="Genomic_DNA"/>
</dbReference>
<organism evidence="1 2">
    <name type="scientific">Lutimaribacter degradans</name>
    <dbReference type="NCBI Taxonomy" id="2945989"/>
    <lineage>
        <taxon>Bacteria</taxon>
        <taxon>Pseudomonadati</taxon>
        <taxon>Pseudomonadota</taxon>
        <taxon>Alphaproteobacteria</taxon>
        <taxon>Rhodobacterales</taxon>
        <taxon>Roseobacteraceae</taxon>
        <taxon>Lutimaribacter</taxon>
    </lineage>
</organism>
<gene>
    <name evidence="1" type="ORF">M8744_02400</name>
</gene>
<evidence type="ECO:0000313" key="1">
    <source>
        <dbReference type="EMBL" id="MCM2560987.1"/>
    </source>
</evidence>